<dbReference type="AlphaFoldDB" id="A0A081C616"/>
<sequence>MFHSWIKSRMPAWYLAIIVIIGLAGLYLLETTKVEHKYRAYETQIAAAQLMHTCLQETRQYRLSLGISLDTTLDPNETGIIGEEYTDLTTTLGNLEAKRTATNPAFAALLVKFFTEADLQTGDVVAINASGSFPMLILATLSAVKVMNLSPLLIYSFGASMYGANIPGFTFLDMLVHLRSKGLLPYQPLAVSLGGEDDRADGLFDPNSKAVFLQLAQSAGAPLIQEEELAESIRERQQLYQRAAGGNPLACFVNIGGTSAGYGITTASLKFPNGLVLSFPSDLPESPVRGLIFDYAAQGIPVIHLLNIRELAASHGLPIDPVPLPAIGEGGVYYHTAYRRGSILGVLFVIFLLIGAGKMYALSLAQKPGL</sequence>
<evidence type="ECO:0008006" key="4">
    <source>
        <dbReference type="Google" id="ProtNLM"/>
    </source>
</evidence>
<name>A0A081C616_VECG1</name>
<evidence type="ECO:0000256" key="1">
    <source>
        <dbReference type="SAM" id="Phobius"/>
    </source>
</evidence>
<keyword evidence="3" id="KW-1185">Reference proteome</keyword>
<dbReference type="eggNOG" id="ENOG502Z9ES">
    <property type="taxonomic scope" value="Bacteria"/>
</dbReference>
<feature type="transmembrane region" description="Helical" evidence="1">
    <location>
        <begin position="124"/>
        <end position="146"/>
    </location>
</feature>
<dbReference type="HOGENOM" id="CLU_056932_0_0_0"/>
<gene>
    <name evidence="2" type="ORF">U27_07008</name>
</gene>
<keyword evidence="1" id="KW-0812">Transmembrane</keyword>
<keyword evidence="1" id="KW-0472">Membrane</keyword>
<feature type="transmembrane region" description="Helical" evidence="1">
    <location>
        <begin position="343"/>
        <end position="362"/>
    </location>
</feature>
<dbReference type="NCBIfam" id="TIGR04332">
    <property type="entry name" value="gamma_Glu_sys"/>
    <property type="match status" value="1"/>
</dbReference>
<reference evidence="2" key="1">
    <citation type="journal article" date="2015" name="PeerJ">
        <title>First genomic representation of candidate bacterial phylum KSB3 points to enhanced environmental sensing as a trigger of wastewater bulking.</title>
        <authorList>
            <person name="Sekiguchi Y."/>
            <person name="Ohashi A."/>
            <person name="Parks D.H."/>
            <person name="Yamauchi T."/>
            <person name="Tyson G.W."/>
            <person name="Hugenholtz P."/>
        </authorList>
    </citation>
    <scope>NUCLEOTIDE SEQUENCE [LARGE SCALE GENOMIC DNA]</scope>
</reference>
<feature type="transmembrane region" description="Helical" evidence="1">
    <location>
        <begin position="152"/>
        <end position="172"/>
    </location>
</feature>
<feature type="transmembrane region" description="Helical" evidence="1">
    <location>
        <begin position="12"/>
        <end position="29"/>
    </location>
</feature>
<evidence type="ECO:0000313" key="2">
    <source>
        <dbReference type="EMBL" id="GAK60021.1"/>
    </source>
</evidence>
<dbReference type="Proteomes" id="UP000030661">
    <property type="component" value="Unassembled WGS sequence"/>
</dbReference>
<organism evidence="2">
    <name type="scientific">Vecturithrix granuli</name>
    <dbReference type="NCBI Taxonomy" id="1499967"/>
    <lineage>
        <taxon>Bacteria</taxon>
        <taxon>Candidatus Moduliflexota</taxon>
        <taxon>Candidatus Vecturitrichia</taxon>
        <taxon>Candidatus Vecturitrichales</taxon>
        <taxon>Candidatus Vecturitrichaceae</taxon>
        <taxon>Candidatus Vecturithrix</taxon>
    </lineage>
</organism>
<dbReference type="EMBL" id="DF820471">
    <property type="protein sequence ID" value="GAK60021.1"/>
    <property type="molecule type" value="Genomic_DNA"/>
</dbReference>
<dbReference type="STRING" id="1499967.U27_07008"/>
<protein>
    <recommendedName>
        <fullName evidence="4">Poly-gamma-glutamate system protein</fullName>
    </recommendedName>
</protein>
<keyword evidence="1" id="KW-1133">Transmembrane helix</keyword>
<accession>A0A081C616</accession>
<evidence type="ECO:0000313" key="3">
    <source>
        <dbReference type="Proteomes" id="UP000030661"/>
    </source>
</evidence>
<dbReference type="InterPro" id="IPR027602">
    <property type="entry name" value="PGA_system"/>
</dbReference>
<proteinExistence type="predicted"/>